<dbReference type="Pfam" id="PF04854">
    <property type="entry name" value="DUF624"/>
    <property type="match status" value="1"/>
</dbReference>
<protein>
    <submittedName>
        <fullName evidence="3">DUF624 domain-containing protein</fullName>
    </submittedName>
</protein>
<evidence type="ECO:0000256" key="2">
    <source>
        <dbReference type="SAM" id="Phobius"/>
    </source>
</evidence>
<gene>
    <name evidence="3" type="ORF">HQM25_15330</name>
</gene>
<proteinExistence type="predicted"/>
<feature type="region of interest" description="Disordered" evidence="1">
    <location>
        <begin position="1"/>
        <end position="26"/>
    </location>
</feature>
<feature type="transmembrane region" description="Helical" evidence="2">
    <location>
        <begin position="129"/>
        <end position="149"/>
    </location>
</feature>
<organism evidence="3 4">
    <name type="scientific">Microbacterium hominis</name>
    <dbReference type="NCBI Taxonomy" id="162426"/>
    <lineage>
        <taxon>Bacteria</taxon>
        <taxon>Bacillati</taxon>
        <taxon>Actinomycetota</taxon>
        <taxon>Actinomycetes</taxon>
        <taxon>Micrococcales</taxon>
        <taxon>Microbacteriaceae</taxon>
        <taxon>Microbacterium</taxon>
    </lineage>
</organism>
<keyword evidence="2" id="KW-0812">Transmembrane</keyword>
<feature type="transmembrane region" description="Helical" evidence="2">
    <location>
        <begin position="88"/>
        <end position="109"/>
    </location>
</feature>
<evidence type="ECO:0000313" key="3">
    <source>
        <dbReference type="EMBL" id="QKJ20588.1"/>
    </source>
</evidence>
<keyword evidence="2" id="KW-1133">Transmembrane helix</keyword>
<reference evidence="3 4" key="1">
    <citation type="submission" date="2020-05" db="EMBL/GenBank/DDBJ databases">
        <title>Strain PA2F3 complete genome.</title>
        <authorList>
            <person name="Kim Y.-S."/>
            <person name="Kim S.-J."/>
            <person name="Jung H.-k."/>
            <person name="Kim S.-E."/>
            <person name="Kim K.-H."/>
        </authorList>
    </citation>
    <scope>NUCLEOTIDE SEQUENCE [LARGE SCALE GENOMIC DNA]</scope>
    <source>
        <strain evidence="3 4">PA2F3</strain>
    </source>
</reference>
<dbReference type="EMBL" id="CP054038">
    <property type="protein sequence ID" value="QKJ20588.1"/>
    <property type="molecule type" value="Genomic_DNA"/>
</dbReference>
<dbReference type="InterPro" id="IPR006938">
    <property type="entry name" value="DUF624"/>
</dbReference>
<keyword evidence="2" id="KW-0472">Membrane</keyword>
<name>A0A7D4UJ13_9MICO</name>
<sequence>MDRREARAARRAERDGSGPTLEEREPTRYPGATGAFALFGEALYTGLLITIASLPIVTMPAALTAGIRHLRRYLNAEQSHARQFWRDYRTALPGGIAVGAVTAVIAAVLTADILLAGTGALPGGTVIGAVGWVGLVAAGVALLAITGGYEPARGWMPAVRGIPSIIRADFVGALYLAATVVFVGVATWMLIPLLLPALGLAALAVVAIPTRRRGR</sequence>
<dbReference type="AlphaFoldDB" id="A0A7D4UJ13"/>
<evidence type="ECO:0000313" key="4">
    <source>
        <dbReference type="Proteomes" id="UP000502498"/>
    </source>
</evidence>
<dbReference type="Proteomes" id="UP000502498">
    <property type="component" value="Chromosome"/>
</dbReference>
<feature type="transmembrane region" description="Helical" evidence="2">
    <location>
        <begin position="170"/>
        <end position="187"/>
    </location>
</feature>
<evidence type="ECO:0000256" key="1">
    <source>
        <dbReference type="SAM" id="MobiDB-lite"/>
    </source>
</evidence>
<feature type="transmembrane region" description="Helical" evidence="2">
    <location>
        <begin position="193"/>
        <end position="210"/>
    </location>
</feature>
<accession>A0A7D4UJ13</accession>
<dbReference type="RefSeq" id="WP_172991013.1">
    <property type="nucleotide sequence ID" value="NZ_CP054038.1"/>
</dbReference>